<dbReference type="AlphaFoldDB" id="A0A200PLZ9"/>
<name>A0A200PLZ9_MACCD</name>
<dbReference type="InParanoid" id="A0A200PLZ9"/>
<dbReference type="EMBL" id="MVGT01004527">
    <property type="protein sequence ID" value="OUZ99221.1"/>
    <property type="molecule type" value="Genomic_DNA"/>
</dbReference>
<keyword evidence="2" id="KW-1185">Reference proteome</keyword>
<gene>
    <name evidence="1" type="ORF">BVC80_8967g27</name>
</gene>
<sequence>MPSNSEVMTRGSEGHLHWDLGYSRRRVSNEEVELNQILQQFTLSTEGDARSWRWEKNGQFSVSSCYHAY</sequence>
<comment type="caution">
    <text evidence="1">The sequence shown here is derived from an EMBL/GenBank/DDBJ whole genome shotgun (WGS) entry which is preliminary data.</text>
</comment>
<evidence type="ECO:0000313" key="1">
    <source>
        <dbReference type="EMBL" id="OUZ99221.1"/>
    </source>
</evidence>
<protein>
    <submittedName>
        <fullName evidence="1">Uncharacterized protein</fullName>
    </submittedName>
</protein>
<accession>A0A200PLZ9</accession>
<proteinExistence type="predicted"/>
<reference evidence="1 2" key="1">
    <citation type="journal article" date="2017" name="Mol. Plant">
        <title>The Genome of Medicinal Plant Macleaya cordata Provides New Insights into Benzylisoquinoline Alkaloids Metabolism.</title>
        <authorList>
            <person name="Liu X."/>
            <person name="Liu Y."/>
            <person name="Huang P."/>
            <person name="Ma Y."/>
            <person name="Qing Z."/>
            <person name="Tang Q."/>
            <person name="Cao H."/>
            <person name="Cheng P."/>
            <person name="Zheng Y."/>
            <person name="Yuan Z."/>
            <person name="Zhou Y."/>
            <person name="Liu J."/>
            <person name="Tang Z."/>
            <person name="Zhuo Y."/>
            <person name="Zhang Y."/>
            <person name="Yu L."/>
            <person name="Huang J."/>
            <person name="Yang P."/>
            <person name="Peng Q."/>
            <person name="Zhang J."/>
            <person name="Jiang W."/>
            <person name="Zhang Z."/>
            <person name="Lin K."/>
            <person name="Ro D.K."/>
            <person name="Chen X."/>
            <person name="Xiong X."/>
            <person name="Shang Y."/>
            <person name="Huang S."/>
            <person name="Zeng J."/>
        </authorList>
    </citation>
    <scope>NUCLEOTIDE SEQUENCE [LARGE SCALE GENOMIC DNA]</scope>
    <source>
        <strain evidence="2">cv. BLH2017</strain>
        <tissue evidence="1">Root</tissue>
    </source>
</reference>
<dbReference type="Proteomes" id="UP000195402">
    <property type="component" value="Unassembled WGS sequence"/>
</dbReference>
<evidence type="ECO:0000313" key="2">
    <source>
        <dbReference type="Proteomes" id="UP000195402"/>
    </source>
</evidence>
<organism evidence="1 2">
    <name type="scientific">Macleaya cordata</name>
    <name type="common">Five-seeded plume-poppy</name>
    <name type="synonym">Bocconia cordata</name>
    <dbReference type="NCBI Taxonomy" id="56857"/>
    <lineage>
        <taxon>Eukaryota</taxon>
        <taxon>Viridiplantae</taxon>
        <taxon>Streptophyta</taxon>
        <taxon>Embryophyta</taxon>
        <taxon>Tracheophyta</taxon>
        <taxon>Spermatophyta</taxon>
        <taxon>Magnoliopsida</taxon>
        <taxon>Ranunculales</taxon>
        <taxon>Papaveraceae</taxon>
        <taxon>Papaveroideae</taxon>
        <taxon>Macleaya</taxon>
    </lineage>
</organism>